<proteinExistence type="predicted"/>
<dbReference type="Proteomes" id="UP000299102">
    <property type="component" value="Unassembled WGS sequence"/>
</dbReference>
<protein>
    <submittedName>
        <fullName evidence="1">Uncharacterized protein</fullName>
    </submittedName>
</protein>
<reference evidence="1 2" key="1">
    <citation type="journal article" date="2019" name="Commun. Biol.">
        <title>The bagworm genome reveals a unique fibroin gene that provides high tensile strength.</title>
        <authorList>
            <person name="Kono N."/>
            <person name="Nakamura H."/>
            <person name="Ohtoshi R."/>
            <person name="Tomita M."/>
            <person name="Numata K."/>
            <person name="Arakawa K."/>
        </authorList>
    </citation>
    <scope>NUCLEOTIDE SEQUENCE [LARGE SCALE GENOMIC DNA]</scope>
</reference>
<name>A0A4C1YXC4_EUMVA</name>
<evidence type="ECO:0000313" key="2">
    <source>
        <dbReference type="Proteomes" id="UP000299102"/>
    </source>
</evidence>
<comment type="caution">
    <text evidence="1">The sequence shown here is derived from an EMBL/GenBank/DDBJ whole genome shotgun (WGS) entry which is preliminary data.</text>
</comment>
<keyword evidence="2" id="KW-1185">Reference proteome</keyword>
<dbReference type="AlphaFoldDB" id="A0A4C1YXC4"/>
<accession>A0A4C1YXC4</accession>
<sequence>HKNSRNDRARPLLADDVNVSDRAHVVAPSKLAQQRARGAKLLDDHRAQTQMPHGIRNGAATSWDNKIVLTYEAHVTGINLGVDRSSELKNIHCRWILAESLINIATYRGFQN</sequence>
<gene>
    <name evidence="1" type="ORF">EVAR_49007_1</name>
</gene>
<dbReference type="EMBL" id="BGZK01001488">
    <property type="protein sequence ID" value="GBP80926.1"/>
    <property type="molecule type" value="Genomic_DNA"/>
</dbReference>
<feature type="non-terminal residue" evidence="1">
    <location>
        <position position="1"/>
    </location>
</feature>
<organism evidence="1 2">
    <name type="scientific">Eumeta variegata</name>
    <name type="common">Bagworm moth</name>
    <name type="synonym">Eumeta japonica</name>
    <dbReference type="NCBI Taxonomy" id="151549"/>
    <lineage>
        <taxon>Eukaryota</taxon>
        <taxon>Metazoa</taxon>
        <taxon>Ecdysozoa</taxon>
        <taxon>Arthropoda</taxon>
        <taxon>Hexapoda</taxon>
        <taxon>Insecta</taxon>
        <taxon>Pterygota</taxon>
        <taxon>Neoptera</taxon>
        <taxon>Endopterygota</taxon>
        <taxon>Lepidoptera</taxon>
        <taxon>Glossata</taxon>
        <taxon>Ditrysia</taxon>
        <taxon>Tineoidea</taxon>
        <taxon>Psychidae</taxon>
        <taxon>Oiketicinae</taxon>
        <taxon>Eumeta</taxon>
    </lineage>
</organism>
<evidence type="ECO:0000313" key="1">
    <source>
        <dbReference type="EMBL" id="GBP80926.1"/>
    </source>
</evidence>